<evidence type="ECO:0000256" key="6">
    <source>
        <dbReference type="ARBA" id="ARBA00024916"/>
    </source>
</evidence>
<evidence type="ECO:0000313" key="13">
    <source>
        <dbReference type="EMBL" id="GAN34701.1"/>
    </source>
</evidence>
<dbReference type="PROSITE" id="PS50005">
    <property type="entry name" value="TPR"/>
    <property type="match status" value="1"/>
</dbReference>
<feature type="domain" description="Transcription elongation factor GreA/GreB N-terminal" evidence="12">
    <location>
        <begin position="586"/>
        <end position="656"/>
    </location>
</feature>
<reference evidence="14" key="1">
    <citation type="journal article" date="2015" name="Genome Announc.">
        <title>Draft Genome Sequence of an Anaerobic Ammonium-Oxidizing Bacterium, "Candidatus Brocadia sinica".</title>
        <authorList>
            <person name="Oshiki M."/>
            <person name="Shinyako-Hata K."/>
            <person name="Satoh H."/>
            <person name="Okabe S."/>
        </authorList>
    </citation>
    <scope>NUCLEOTIDE SEQUENCE [LARGE SCALE GENOMIC DNA]</scope>
    <source>
        <strain evidence="14">JPN1</strain>
    </source>
</reference>
<dbReference type="Gene3D" id="1.25.40.10">
    <property type="entry name" value="Tetratricopeptide repeat domain"/>
    <property type="match status" value="1"/>
</dbReference>
<feature type="domain" description="Transcription elongation factor GreA/GreB C-terminal" evidence="11">
    <location>
        <begin position="664"/>
        <end position="737"/>
    </location>
</feature>
<dbReference type="RefSeq" id="WP_052564660.1">
    <property type="nucleotide sequence ID" value="NZ_BAFN01000001.1"/>
</dbReference>
<dbReference type="HAMAP" id="MF_00105">
    <property type="entry name" value="GreA_GreB"/>
    <property type="match status" value="1"/>
</dbReference>
<comment type="caution">
    <text evidence="13">The sequence shown here is derived from an EMBL/GenBank/DDBJ whole genome shotgun (WGS) entry which is preliminary data.</text>
</comment>
<evidence type="ECO:0000313" key="14">
    <source>
        <dbReference type="Proteomes" id="UP000032309"/>
    </source>
</evidence>
<dbReference type="InterPro" id="IPR018151">
    <property type="entry name" value="TF_GreA/GreB_CS"/>
</dbReference>
<dbReference type="NCBIfam" id="TIGR01462">
    <property type="entry name" value="greA"/>
    <property type="match status" value="1"/>
</dbReference>
<dbReference type="PANTHER" id="PTHR30437">
    <property type="entry name" value="TRANSCRIPTION ELONGATION FACTOR GREA"/>
    <property type="match status" value="1"/>
</dbReference>
<dbReference type="PANTHER" id="PTHR30437:SF4">
    <property type="entry name" value="TRANSCRIPTION ELONGATION FACTOR GREA"/>
    <property type="match status" value="1"/>
</dbReference>
<feature type="repeat" description="TPR" evidence="9">
    <location>
        <begin position="64"/>
        <end position="97"/>
    </location>
</feature>
<keyword evidence="3 8" id="KW-0805">Transcription regulation</keyword>
<evidence type="ECO:0000256" key="2">
    <source>
        <dbReference type="ARBA" id="ARBA00013729"/>
    </source>
</evidence>
<evidence type="ECO:0000256" key="9">
    <source>
        <dbReference type="PROSITE-ProRule" id="PRU00339"/>
    </source>
</evidence>
<accession>A0ABQ0K166</accession>
<evidence type="ECO:0000259" key="11">
    <source>
        <dbReference type="Pfam" id="PF01272"/>
    </source>
</evidence>
<dbReference type="InterPro" id="IPR036805">
    <property type="entry name" value="Tscrpt_elong_fac_GreA/B_N_sf"/>
</dbReference>
<proteinExistence type="inferred from homology"/>
<evidence type="ECO:0000256" key="8">
    <source>
        <dbReference type="HAMAP-Rule" id="MF_00105"/>
    </source>
</evidence>
<gene>
    <name evidence="8" type="primary">greA</name>
    <name evidence="13" type="ORF">BROSI_A3244</name>
</gene>
<dbReference type="SUPFAM" id="SSF54534">
    <property type="entry name" value="FKBP-like"/>
    <property type="match status" value="1"/>
</dbReference>
<evidence type="ECO:0000256" key="1">
    <source>
        <dbReference type="ARBA" id="ARBA00008213"/>
    </source>
</evidence>
<dbReference type="Pfam" id="PF03449">
    <property type="entry name" value="GreA_GreB_N"/>
    <property type="match status" value="1"/>
</dbReference>
<dbReference type="Gene3D" id="3.10.50.30">
    <property type="entry name" value="Transcription elongation factor, GreA/GreB, C-terminal domain"/>
    <property type="match status" value="1"/>
</dbReference>
<keyword evidence="14" id="KW-1185">Reference proteome</keyword>
<dbReference type="InterPro" id="IPR022691">
    <property type="entry name" value="Tscrpt_elong_fac_GreA/B_N"/>
</dbReference>
<dbReference type="SUPFAM" id="SSF48452">
    <property type="entry name" value="TPR-like"/>
    <property type="match status" value="1"/>
</dbReference>
<evidence type="ECO:0000256" key="10">
    <source>
        <dbReference type="RuleBase" id="RU000556"/>
    </source>
</evidence>
<dbReference type="InterPro" id="IPR006359">
    <property type="entry name" value="Tscrpt_elong_fac_GreA"/>
</dbReference>
<dbReference type="InterPro" id="IPR028624">
    <property type="entry name" value="Tscrpt_elong_fac_GreA/B"/>
</dbReference>
<dbReference type="EMBL" id="BAFN01000001">
    <property type="protein sequence ID" value="GAN34701.1"/>
    <property type="molecule type" value="Genomic_DNA"/>
</dbReference>
<dbReference type="InterPro" id="IPR019734">
    <property type="entry name" value="TPR_rpt"/>
</dbReference>
<dbReference type="InterPro" id="IPR011990">
    <property type="entry name" value="TPR-like_helical_dom_sf"/>
</dbReference>
<evidence type="ECO:0000259" key="12">
    <source>
        <dbReference type="Pfam" id="PF03449"/>
    </source>
</evidence>
<dbReference type="Gene3D" id="1.10.287.180">
    <property type="entry name" value="Transcription elongation factor, GreA/GreB, N-terminal domain"/>
    <property type="match status" value="1"/>
</dbReference>
<comment type="similarity">
    <text evidence="1 8 10">Belongs to the GreA/GreB family.</text>
</comment>
<evidence type="ECO:0000256" key="3">
    <source>
        <dbReference type="ARBA" id="ARBA00023015"/>
    </source>
</evidence>
<comment type="function">
    <text evidence="6 8 10">Necessary for efficient RNA polymerase transcription elongation past template-encoded arresting sites. The arresting sites in DNA have the property of trapping a certain fraction of elongating RNA polymerases that pass through, resulting in locked ternary complexes. Cleavage of the nascent transcript by cleavage factors such as GreA or GreB allows the resumption of elongation from the new 3'terminus. GreA releases sequences of 2 to 3 nucleotides.</text>
</comment>
<keyword evidence="13" id="KW-0648">Protein biosynthesis</keyword>
<dbReference type="Proteomes" id="UP000032309">
    <property type="component" value="Unassembled WGS sequence"/>
</dbReference>
<keyword evidence="4 8" id="KW-0238">DNA-binding</keyword>
<sequence length="741" mass="85269">MSNECSITGDKLDTNELINLINTEQYDKLEEAWLGIIESNSKDLQALFDIVDLLAKREEKKRAHDFLIMLAPHYQQKGLYQDALEVLKKVLEYNPKEKGLAKGIAECYSNIYKDRPYAKGLVEKTGIESASDIRSAMKKLEKYFYLDLDDYVSHKSWGVGQVVSVDTEGEKVNINFEKKNNHSISMDIAPDILQKLDKDDLLVMIYARKDALNKMIEEDPVGLIKLTLKYFKGKASVSHIKNRLISGVIPPGAWSKWWTNTKKLLKKDPYIKLTDGTPTTSFLELRTSPMTHHQEILEKLAITADISKKIEIVKKYISTMKNTETCRETLNEITTRFIKDAATLQGENPSLAIECLFLLDEIQDILKEETRKYKDTIETLIRTTENLPEFIDNINTLEYRKHTLGLIKQVKPEHWQDEFTSLFFLNSGNLWEFIIKELITENKQHAIEGIALKLFNQFNAYPEHYIWFCKNGMHRRYPELYKNIDPALMFNRLIELSDNIYFKIQKGRDGDLKTVITKIKNLLEDKGTDYAISILNDANAEAIFNVVSRSKGMEDWFKVSIESVIQDRYPELFEEPGLPKLDESKIYVTKEGYEKKKKEFDHLMNVEFPENARDLGEAISRGDLRENAEYKAAREKQAMLVEKAERMKAELQKVVIIDPHSVHADTASPGTKVTLRHEGKAELEMYTLLGPWDVDIEKGIISYLSPIGKGLLNRTAGETITIKLPEGESTYEIIKIEKVLL</sequence>
<evidence type="ECO:0000256" key="7">
    <source>
        <dbReference type="ARBA" id="ARBA00030776"/>
    </source>
</evidence>
<dbReference type="InterPro" id="IPR001437">
    <property type="entry name" value="Tscrpt_elong_fac_GreA/B_C"/>
</dbReference>
<organism evidence="13 14">
    <name type="scientific">Candidatus Brocadia sinica JPN1</name>
    <dbReference type="NCBI Taxonomy" id="1197129"/>
    <lineage>
        <taxon>Bacteria</taxon>
        <taxon>Pseudomonadati</taxon>
        <taxon>Planctomycetota</taxon>
        <taxon>Candidatus Brocadiia</taxon>
        <taxon>Candidatus Brocadiales</taxon>
        <taxon>Candidatus Brocadiaceae</taxon>
        <taxon>Candidatus Brocadia</taxon>
    </lineage>
</organism>
<dbReference type="Pfam" id="PF01272">
    <property type="entry name" value="GreA_GreB"/>
    <property type="match status" value="1"/>
</dbReference>
<dbReference type="PROSITE" id="PS00830">
    <property type="entry name" value="GREAB_2"/>
    <property type="match status" value="1"/>
</dbReference>
<evidence type="ECO:0000256" key="4">
    <source>
        <dbReference type="ARBA" id="ARBA00023125"/>
    </source>
</evidence>
<evidence type="ECO:0000256" key="5">
    <source>
        <dbReference type="ARBA" id="ARBA00023163"/>
    </source>
</evidence>
<keyword evidence="13" id="KW-0251">Elongation factor</keyword>
<keyword evidence="5 8" id="KW-0804">Transcription</keyword>
<dbReference type="GO" id="GO:0003746">
    <property type="term" value="F:translation elongation factor activity"/>
    <property type="evidence" value="ECO:0007669"/>
    <property type="project" value="UniProtKB-KW"/>
</dbReference>
<protein>
    <recommendedName>
        <fullName evidence="2 8">Transcription elongation factor GreA</fullName>
    </recommendedName>
    <alternativeName>
        <fullName evidence="7 8">Transcript cleavage factor GreA</fullName>
    </alternativeName>
</protein>
<dbReference type="InterPro" id="IPR036953">
    <property type="entry name" value="GreA/GreB_C_sf"/>
</dbReference>
<keyword evidence="9" id="KW-0802">TPR repeat</keyword>
<dbReference type="InterPro" id="IPR023459">
    <property type="entry name" value="Tscrpt_elong_fac_GreA/B_fam"/>
</dbReference>
<name>A0ABQ0K166_9BACT</name>
<dbReference type="SUPFAM" id="SSF46557">
    <property type="entry name" value="GreA transcript cleavage protein, N-terminal domain"/>
    <property type="match status" value="1"/>
</dbReference>